<dbReference type="AlphaFoldDB" id="A0A508WSK5"/>
<reference evidence="3" key="3">
    <citation type="submission" date="2019-06" db="EMBL/GenBank/DDBJ databases">
        <authorList>
            <person name="Le Quere A."/>
            <person name="Colella S."/>
        </authorList>
    </citation>
    <scope>NUCLEOTIDE SEQUENCE</scope>
    <source>
        <strain evidence="3">EmedicaeMD41</strain>
    </source>
</reference>
<name>A0A508WSK5_9HYPH</name>
<dbReference type="Proteomes" id="UP000507954">
    <property type="component" value="Unassembled WGS sequence"/>
</dbReference>
<dbReference type="EMBL" id="CABFNB010000002">
    <property type="protein sequence ID" value="VTZ59016.1"/>
    <property type="molecule type" value="Genomic_DNA"/>
</dbReference>
<dbReference type="OMA" id="MGAPNTI"/>
<proteinExistence type="predicted"/>
<dbReference type="GeneID" id="61612424"/>
<evidence type="ECO:0000313" key="3">
    <source>
        <dbReference type="EMBL" id="VTZ59016.1"/>
    </source>
</evidence>
<feature type="signal peptide" evidence="1">
    <location>
        <begin position="1"/>
        <end position="25"/>
    </location>
</feature>
<sequence length="397" mass="41727">MIHTRKVRLMLASVALFSLAGPAMALDGADMMKKLNAATTPNGSSVSYDTAEADGDVVTVTGMKLQVAAEPGKSIDIGDVTFEGVEETEGGGYYAETVSFPDIAVSEKDASFSVKDIAIGGLSIPGKASGTTIEDILLYETAGTGPMTVSVKGKDVFTAERTETNLTRQEDNAGLDFDARLAGIKADLSGIEDAKAKDAVEQLGLTTLDGEVTMKGSWELESGNLALDEYALDFTNVGRLNIAMDFSGYTPQFMRSLQEAAKAAEANPNKEEANQAMGLAMLGLMQQLTFNSASIRFDDASITKKALDYAGSQQGVTGEQLAQSLKGLVPIMMAQLNVPELQNQVTSAVNAFLDEPKSLTISAKPEKPVPFPMIMGAAMGAPNTIPSVLGVKVTAND</sequence>
<reference evidence="2 4" key="2">
    <citation type="journal article" date="2018" name="FEMS Microbiol. Ecol.">
        <title>Co-invading symbiotic mutualists of Medicago polymorpha retain high ancestral diversity and contain diverse accessory genomes.</title>
        <authorList>
            <person name="Porter S.S."/>
            <person name="Faber-Hammond J.J."/>
            <person name="Friesen M.L."/>
        </authorList>
    </citation>
    <scope>NUCLEOTIDE SEQUENCE [LARGE SCALE GENOMIC DNA]</scope>
    <source>
        <strain evidence="2 4">Str16</strain>
    </source>
</reference>
<keyword evidence="4" id="KW-1185">Reference proteome</keyword>
<reference evidence="2" key="1">
    <citation type="submission" date="2017-04" db="EMBL/GenBank/DDBJ databases">
        <authorList>
            <person name="Porter S."/>
            <person name="Friesen M.L."/>
            <person name="Faber-Hammond J."/>
        </authorList>
    </citation>
    <scope>NUCLEOTIDE SEQUENCE</scope>
    <source>
        <strain evidence="2">Str16</strain>
    </source>
</reference>
<dbReference type="Proteomes" id="UP001190825">
    <property type="component" value="Unassembled WGS sequence"/>
</dbReference>
<feature type="chain" id="PRO_5021457383" description="Transmembrane protein" evidence="1">
    <location>
        <begin position="26"/>
        <end position="397"/>
    </location>
</feature>
<protein>
    <recommendedName>
        <fullName evidence="5">Transmembrane protein</fullName>
    </recommendedName>
</protein>
<gene>
    <name evidence="2" type="ORF">BMJ33_37125</name>
    <name evidence="3" type="ORF">EMEDMD4_100003</name>
</gene>
<evidence type="ECO:0008006" key="5">
    <source>
        <dbReference type="Google" id="ProtNLM"/>
    </source>
</evidence>
<keyword evidence="1" id="KW-0732">Signal</keyword>
<organism evidence="3">
    <name type="scientific">Sinorhizobium medicae</name>
    <dbReference type="NCBI Taxonomy" id="110321"/>
    <lineage>
        <taxon>Bacteria</taxon>
        <taxon>Pseudomonadati</taxon>
        <taxon>Pseudomonadota</taxon>
        <taxon>Alphaproteobacteria</taxon>
        <taxon>Hyphomicrobiales</taxon>
        <taxon>Rhizobiaceae</taxon>
        <taxon>Sinorhizobium/Ensifer group</taxon>
        <taxon>Sinorhizobium</taxon>
    </lineage>
</organism>
<dbReference type="RefSeq" id="WP_011975003.1">
    <property type="nucleotide sequence ID" value="NZ_ATYC01000022.1"/>
</dbReference>
<evidence type="ECO:0000313" key="4">
    <source>
        <dbReference type="Proteomes" id="UP001190825"/>
    </source>
</evidence>
<accession>A0A508WSK5</accession>
<dbReference type="EMBL" id="NBUC01000200">
    <property type="protein sequence ID" value="PLT90326.1"/>
    <property type="molecule type" value="Genomic_DNA"/>
</dbReference>
<evidence type="ECO:0000256" key="1">
    <source>
        <dbReference type="SAM" id="SignalP"/>
    </source>
</evidence>
<evidence type="ECO:0000313" key="2">
    <source>
        <dbReference type="EMBL" id="PLT90326.1"/>
    </source>
</evidence>